<dbReference type="Gramene" id="mRNA:HanXRQr2_Chr15g0710981">
    <property type="protein sequence ID" value="mRNA:HanXRQr2_Chr15g0710981"/>
    <property type="gene ID" value="HanXRQr2_Chr15g0710981"/>
</dbReference>
<evidence type="ECO:0000256" key="1">
    <source>
        <dbReference type="SAM" id="SignalP"/>
    </source>
</evidence>
<keyword evidence="3" id="KW-1185">Reference proteome</keyword>
<reference evidence="2" key="1">
    <citation type="journal article" date="2017" name="Nature">
        <title>The sunflower genome provides insights into oil metabolism, flowering and Asterid evolution.</title>
        <authorList>
            <person name="Badouin H."/>
            <person name="Gouzy J."/>
            <person name="Grassa C.J."/>
            <person name="Murat F."/>
            <person name="Staton S.E."/>
            <person name="Cottret L."/>
            <person name="Lelandais-Briere C."/>
            <person name="Owens G.L."/>
            <person name="Carrere S."/>
            <person name="Mayjonade B."/>
            <person name="Legrand L."/>
            <person name="Gill N."/>
            <person name="Kane N.C."/>
            <person name="Bowers J.E."/>
            <person name="Hubner S."/>
            <person name="Bellec A."/>
            <person name="Berard A."/>
            <person name="Berges H."/>
            <person name="Blanchet N."/>
            <person name="Boniface M.C."/>
            <person name="Brunel D."/>
            <person name="Catrice O."/>
            <person name="Chaidir N."/>
            <person name="Claudel C."/>
            <person name="Donnadieu C."/>
            <person name="Faraut T."/>
            <person name="Fievet G."/>
            <person name="Helmstetter N."/>
            <person name="King M."/>
            <person name="Knapp S.J."/>
            <person name="Lai Z."/>
            <person name="Le Paslier M.C."/>
            <person name="Lippi Y."/>
            <person name="Lorenzon L."/>
            <person name="Mandel J.R."/>
            <person name="Marage G."/>
            <person name="Marchand G."/>
            <person name="Marquand E."/>
            <person name="Bret-Mestries E."/>
            <person name="Morien E."/>
            <person name="Nambeesan S."/>
            <person name="Nguyen T."/>
            <person name="Pegot-Espagnet P."/>
            <person name="Pouilly N."/>
            <person name="Raftis F."/>
            <person name="Sallet E."/>
            <person name="Schiex T."/>
            <person name="Thomas J."/>
            <person name="Vandecasteele C."/>
            <person name="Vares D."/>
            <person name="Vear F."/>
            <person name="Vautrin S."/>
            <person name="Crespi M."/>
            <person name="Mangin B."/>
            <person name="Burke J.M."/>
            <person name="Salse J."/>
            <person name="Munos S."/>
            <person name="Vincourt P."/>
            <person name="Rieseberg L.H."/>
            <person name="Langlade N.B."/>
        </authorList>
    </citation>
    <scope>NUCLEOTIDE SEQUENCE</scope>
    <source>
        <tissue evidence="2">Leaves</tissue>
    </source>
</reference>
<dbReference type="AlphaFoldDB" id="A0A9K3E381"/>
<keyword evidence="1" id="KW-0732">Signal</keyword>
<dbReference type="Proteomes" id="UP000215914">
    <property type="component" value="Unassembled WGS sequence"/>
</dbReference>
<dbReference type="EMBL" id="MNCJ02000330">
    <property type="protein sequence ID" value="KAF5766064.1"/>
    <property type="molecule type" value="Genomic_DNA"/>
</dbReference>
<organism evidence="2 3">
    <name type="scientific">Helianthus annuus</name>
    <name type="common">Common sunflower</name>
    <dbReference type="NCBI Taxonomy" id="4232"/>
    <lineage>
        <taxon>Eukaryota</taxon>
        <taxon>Viridiplantae</taxon>
        <taxon>Streptophyta</taxon>
        <taxon>Embryophyta</taxon>
        <taxon>Tracheophyta</taxon>
        <taxon>Spermatophyta</taxon>
        <taxon>Magnoliopsida</taxon>
        <taxon>eudicotyledons</taxon>
        <taxon>Gunneridae</taxon>
        <taxon>Pentapetalae</taxon>
        <taxon>asterids</taxon>
        <taxon>campanulids</taxon>
        <taxon>Asterales</taxon>
        <taxon>Asteraceae</taxon>
        <taxon>Asteroideae</taxon>
        <taxon>Heliantheae alliance</taxon>
        <taxon>Heliantheae</taxon>
        <taxon>Helianthus</taxon>
    </lineage>
</organism>
<evidence type="ECO:0000313" key="3">
    <source>
        <dbReference type="Proteomes" id="UP000215914"/>
    </source>
</evidence>
<accession>A0A9K3E381</accession>
<feature type="signal peptide" evidence="1">
    <location>
        <begin position="1"/>
        <end position="29"/>
    </location>
</feature>
<comment type="caution">
    <text evidence="2">The sequence shown here is derived from an EMBL/GenBank/DDBJ whole genome shotgun (WGS) entry which is preliminary data.</text>
</comment>
<name>A0A9K3E381_HELAN</name>
<evidence type="ECO:0000313" key="2">
    <source>
        <dbReference type="EMBL" id="KAF5766064.1"/>
    </source>
</evidence>
<gene>
    <name evidence="2" type="ORF">HanXRQr2_Chr15g0710981</name>
</gene>
<sequence length="111" mass="12652">MRRSGGGLQLQTALAVFVVLAAMLTCAVCRNPVRYLVGGNDNRWKPNVNYTNWSLQQVFYVGDWLCVFSKFCRKRLNVHRLTTLFIDGKFNLNNLSFLNLADNNPNLVIGR</sequence>
<protein>
    <submittedName>
        <fullName evidence="2">Phytocyanin</fullName>
    </submittedName>
</protein>
<feature type="chain" id="PRO_5039939886" evidence="1">
    <location>
        <begin position="30"/>
        <end position="111"/>
    </location>
</feature>
<proteinExistence type="predicted"/>
<reference evidence="2" key="2">
    <citation type="submission" date="2020-06" db="EMBL/GenBank/DDBJ databases">
        <title>Helianthus annuus Genome sequencing and assembly Release 2.</title>
        <authorList>
            <person name="Gouzy J."/>
            <person name="Langlade N."/>
            <person name="Munos S."/>
        </authorList>
    </citation>
    <scope>NUCLEOTIDE SEQUENCE</scope>
    <source>
        <tissue evidence="2">Leaves</tissue>
    </source>
</reference>